<name>A0A0B7MBW8_9FIRM</name>
<organism evidence="2 3">
    <name type="scientific">Syntrophaceticus schinkii</name>
    <dbReference type="NCBI Taxonomy" id="499207"/>
    <lineage>
        <taxon>Bacteria</taxon>
        <taxon>Bacillati</taxon>
        <taxon>Bacillota</taxon>
        <taxon>Clostridia</taxon>
        <taxon>Thermoanaerobacterales</taxon>
        <taxon>Thermoanaerobacterales Family III. Incertae Sedis</taxon>
        <taxon>Syntrophaceticus</taxon>
    </lineage>
</organism>
<feature type="domain" description="DUF1659" evidence="1">
    <location>
        <begin position="3"/>
        <end position="72"/>
    </location>
</feature>
<sequence length="74" mass="8246">MPVTATLKLSRLQMKMNTGNDDKGNPIIRTKTYRSVKTTATDANIYDVGFALAGLQKHPVESIRRVNEVQLEAE</sequence>
<evidence type="ECO:0000313" key="2">
    <source>
        <dbReference type="EMBL" id="CEO88019.1"/>
    </source>
</evidence>
<dbReference type="AlphaFoldDB" id="A0A0B7MBW8"/>
<dbReference type="InterPro" id="IPR012454">
    <property type="entry name" value="DUF1659"/>
</dbReference>
<dbReference type="Pfam" id="PF07872">
    <property type="entry name" value="DUF1659"/>
    <property type="match status" value="1"/>
</dbReference>
<dbReference type="Proteomes" id="UP000046155">
    <property type="component" value="Unassembled WGS sequence"/>
</dbReference>
<keyword evidence="3" id="KW-1185">Reference proteome</keyword>
<dbReference type="EMBL" id="CDRZ01000046">
    <property type="protein sequence ID" value="CEO88019.1"/>
    <property type="molecule type" value="Genomic_DNA"/>
</dbReference>
<protein>
    <recommendedName>
        <fullName evidence="1">DUF1659 domain-containing protein</fullName>
    </recommendedName>
</protein>
<dbReference type="RefSeq" id="WP_044664268.1">
    <property type="nucleotide sequence ID" value="NZ_CDRZ01000046.1"/>
</dbReference>
<accession>A0A0B7MBW8</accession>
<reference evidence="3" key="1">
    <citation type="submission" date="2015-01" db="EMBL/GenBank/DDBJ databases">
        <authorList>
            <person name="Manzoor Shahid"/>
            <person name="Zubair Saima"/>
        </authorList>
    </citation>
    <scope>NUCLEOTIDE SEQUENCE [LARGE SCALE GENOMIC DNA]</scope>
    <source>
        <strain evidence="3">Sp3</strain>
    </source>
</reference>
<dbReference type="OrthoDB" id="1954703at2"/>
<proteinExistence type="predicted"/>
<evidence type="ECO:0000259" key="1">
    <source>
        <dbReference type="Pfam" id="PF07872"/>
    </source>
</evidence>
<evidence type="ECO:0000313" key="3">
    <source>
        <dbReference type="Proteomes" id="UP000046155"/>
    </source>
</evidence>
<gene>
    <name evidence="2" type="ORF">SSCH_140019</name>
</gene>